<feature type="region of interest" description="Disordered" evidence="6">
    <location>
        <begin position="164"/>
        <end position="336"/>
    </location>
</feature>
<dbReference type="GeneID" id="16075545"/>
<reference evidence="8" key="1">
    <citation type="submission" date="2009-08" db="EMBL/GenBank/DDBJ databases">
        <title>Annotation of Salpingoeca rosetta.</title>
        <authorList>
            <consortium name="The Broad Institute Genome Sequencing Platform"/>
            <person name="Russ C."/>
            <person name="Cuomo C."/>
            <person name="Burger G."/>
            <person name="Gray M.W."/>
            <person name="Holland P.W.H."/>
            <person name="King N."/>
            <person name="Lang F.B.F."/>
            <person name="Roger A.J."/>
            <person name="Ruiz-Trillo I."/>
            <person name="Young S.K."/>
            <person name="Zeng Q."/>
            <person name="Gargeya S."/>
            <person name="Alvarado L."/>
            <person name="Berlin A."/>
            <person name="Chapman S.B."/>
            <person name="Chen Z."/>
            <person name="Freedman E."/>
            <person name="Gellesch M."/>
            <person name="Goldberg J."/>
            <person name="Griggs A."/>
            <person name="Gujja S."/>
            <person name="Heilman E."/>
            <person name="Heiman D."/>
            <person name="Howarth C."/>
            <person name="Mehta T."/>
            <person name="Neiman D."/>
            <person name="Pearson M."/>
            <person name="Roberts A."/>
            <person name="Saif S."/>
            <person name="Shea T."/>
            <person name="Shenoy N."/>
            <person name="Sisk P."/>
            <person name="Stolte C."/>
            <person name="Sykes S."/>
            <person name="White J."/>
            <person name="Yandava C."/>
            <person name="Haas B."/>
            <person name="Nusbaum C."/>
            <person name="Birren B."/>
        </authorList>
    </citation>
    <scope>NUCLEOTIDE SEQUENCE [LARGE SCALE GENOMIC DNA]</scope>
    <source>
        <strain evidence="8">ATCC 50818</strain>
    </source>
</reference>
<evidence type="ECO:0000256" key="4">
    <source>
        <dbReference type="ARBA" id="ARBA00022833"/>
    </source>
</evidence>
<dbReference type="KEGG" id="sre:PTSG_04071"/>
<feature type="compositionally biased region" description="Low complexity" evidence="6">
    <location>
        <begin position="192"/>
        <end position="225"/>
    </location>
</feature>
<dbReference type="GO" id="GO:0008270">
    <property type="term" value="F:zinc ion binding"/>
    <property type="evidence" value="ECO:0007669"/>
    <property type="project" value="UniProtKB-KW"/>
</dbReference>
<evidence type="ECO:0000313" key="8">
    <source>
        <dbReference type="EMBL" id="EGD83463.1"/>
    </source>
</evidence>
<dbReference type="AlphaFoldDB" id="F2U7P6"/>
<dbReference type="FunCoup" id="F2U7P6">
    <property type="interactions" value="332"/>
</dbReference>
<keyword evidence="1" id="KW-0479">Metal-binding</keyword>
<accession>F2U7P6</accession>
<keyword evidence="2" id="KW-0677">Repeat</keyword>
<keyword evidence="4" id="KW-0862">Zinc</keyword>
<evidence type="ECO:0000256" key="3">
    <source>
        <dbReference type="ARBA" id="ARBA00022771"/>
    </source>
</evidence>
<dbReference type="InterPro" id="IPR049899">
    <property type="entry name" value="Znf_C2HC_C3H"/>
</dbReference>
<proteinExistence type="predicted"/>
<keyword evidence="3 5" id="KW-0863">Zinc-finger</keyword>
<dbReference type="RefSeq" id="XP_004994967.1">
    <property type="nucleotide sequence ID" value="XM_004994910.1"/>
</dbReference>
<dbReference type="OMA" id="TVEMIQP"/>
<feature type="compositionally biased region" description="Low complexity" evidence="6">
    <location>
        <begin position="256"/>
        <end position="280"/>
    </location>
</feature>
<dbReference type="OrthoDB" id="10066537at2759"/>
<dbReference type="InParanoid" id="F2U7P6"/>
<dbReference type="InterPro" id="IPR026319">
    <property type="entry name" value="ZC2HC1A/B-like"/>
</dbReference>
<dbReference type="PROSITE" id="PS52027">
    <property type="entry name" value="ZF_C2HC_C3H"/>
    <property type="match status" value="2"/>
</dbReference>
<dbReference type="Gene3D" id="3.30.160.60">
    <property type="entry name" value="Classic Zinc Finger"/>
    <property type="match status" value="2"/>
</dbReference>
<evidence type="ECO:0000256" key="5">
    <source>
        <dbReference type="PROSITE-ProRule" id="PRU01371"/>
    </source>
</evidence>
<gene>
    <name evidence="8" type="ORF">PTSG_04071</name>
</gene>
<dbReference type="Pfam" id="PF13913">
    <property type="entry name" value="zf-C2HC_2"/>
    <property type="match status" value="2"/>
</dbReference>
<protein>
    <recommendedName>
        <fullName evidence="7">C2HC/C3H-type domain-containing protein</fullName>
    </recommendedName>
</protein>
<feature type="region of interest" description="Disordered" evidence="6">
    <location>
        <begin position="120"/>
        <end position="139"/>
    </location>
</feature>
<feature type="compositionally biased region" description="Basic and acidic residues" evidence="6">
    <location>
        <begin position="174"/>
        <end position="183"/>
    </location>
</feature>
<dbReference type="EMBL" id="GL832963">
    <property type="protein sequence ID" value="EGD83463.1"/>
    <property type="molecule type" value="Genomic_DNA"/>
</dbReference>
<name>F2U7P6_SALR5</name>
<evidence type="ECO:0000313" key="9">
    <source>
        <dbReference type="Proteomes" id="UP000007799"/>
    </source>
</evidence>
<evidence type="ECO:0000256" key="1">
    <source>
        <dbReference type="ARBA" id="ARBA00022723"/>
    </source>
</evidence>
<evidence type="ECO:0000256" key="6">
    <source>
        <dbReference type="SAM" id="MobiDB-lite"/>
    </source>
</evidence>
<evidence type="ECO:0000256" key="2">
    <source>
        <dbReference type="ARBA" id="ARBA00022737"/>
    </source>
</evidence>
<dbReference type="PANTHER" id="PTHR13555">
    <property type="entry name" value="C2H2 ZINC FINGER CGI-62-RELATED"/>
    <property type="match status" value="1"/>
</dbReference>
<feature type="region of interest" description="Disordered" evidence="6">
    <location>
        <begin position="48"/>
        <end position="100"/>
    </location>
</feature>
<sequence>MSDYNGEIDFEQIEPPVEQVQLSPCPTCNRTFNPKALAKHAPICQRTTANAARRGTFESSKQRVGEGEGKKAPTPARKKNPPSHSNKPVGSTKKKADWREKHKQFIQNIRAARKVQKFINEGGDVSSLPPPPPSENPDYVKCPICSRRFNEDAAERHVKFCEEKSKRERIKKNAAKDPEAMERMKRRTAYKPPSLRRPGSTSTTPTRHQSAAVQRTPRAAPAARPETVRADGRAPRPPPGSHPTKPSGRGTRRAGRPPSASSSHNNSTASSTPTSRPRSNVSFQDADAGMTLLDSRAYPFNRERPPPDDELLEGAARHRNNRHGSASSMGSNRAHRIGSAARPKYCGHCGEALQGSQHKKLFCTECGTRFMEQAKFCSMCGTRR</sequence>
<dbReference type="PANTHER" id="PTHR13555:SF36">
    <property type="entry name" value="ZINC FINGER C2HC DOMAIN-CONTAINING PROTEIN 1B"/>
    <property type="match status" value="1"/>
</dbReference>
<keyword evidence="9" id="KW-1185">Reference proteome</keyword>
<feature type="domain" description="C2HC/C3H-type" evidence="7">
    <location>
        <begin position="21"/>
        <end position="50"/>
    </location>
</feature>
<feature type="compositionally biased region" description="Basic and acidic residues" evidence="6">
    <location>
        <begin position="60"/>
        <end position="71"/>
    </location>
</feature>
<organism evidence="9">
    <name type="scientific">Salpingoeca rosetta (strain ATCC 50818 / BSB-021)</name>
    <dbReference type="NCBI Taxonomy" id="946362"/>
    <lineage>
        <taxon>Eukaryota</taxon>
        <taxon>Choanoflagellata</taxon>
        <taxon>Craspedida</taxon>
        <taxon>Salpingoecidae</taxon>
        <taxon>Salpingoeca</taxon>
    </lineage>
</organism>
<dbReference type="Proteomes" id="UP000007799">
    <property type="component" value="Unassembled WGS sequence"/>
</dbReference>
<feature type="domain" description="C2HC/C3H-type" evidence="7">
    <location>
        <begin position="138"/>
        <end position="167"/>
    </location>
</feature>
<dbReference type="eggNOG" id="KOG3940">
    <property type="taxonomic scope" value="Eukaryota"/>
</dbReference>
<evidence type="ECO:0000259" key="7">
    <source>
        <dbReference type="PROSITE" id="PS52027"/>
    </source>
</evidence>